<dbReference type="STRING" id="8022.A0A060ZG32"/>
<dbReference type="Gene3D" id="1.20.58.900">
    <property type="match status" value="1"/>
</dbReference>
<sequence>MISATPCYIITECTNRSGWPATGSPVYVVVISLTISFLFLYFSSPFPSHPLPSPPDSLSHTLLLQSPLSLPPPLSLSLPLPSLLSLLTPSPFWALKLEPVLNRGVQSVGEGYKAERWLLHSLQVHLLSAQLRPLLKHQEHTRKYYNEDAFLLKEPHVTAMFQYLEAVEQNNPRLLALVDTVKVGTSHTQVRAHTHTHT</sequence>
<dbReference type="SUPFAM" id="SSF140741">
    <property type="entry name" value="RUN domain-like"/>
    <property type="match status" value="1"/>
</dbReference>
<keyword evidence="1" id="KW-0812">Transmembrane</keyword>
<dbReference type="AlphaFoldDB" id="A0A060ZG32"/>
<reference evidence="3" key="2">
    <citation type="submission" date="2014-03" db="EMBL/GenBank/DDBJ databases">
        <authorList>
            <person name="Genoscope - CEA"/>
        </authorList>
    </citation>
    <scope>NUCLEOTIDE SEQUENCE</scope>
</reference>
<keyword evidence="1" id="KW-1133">Transmembrane helix</keyword>
<dbReference type="SMART" id="SM00593">
    <property type="entry name" value="RUN"/>
    <property type="match status" value="1"/>
</dbReference>
<proteinExistence type="predicted"/>
<evidence type="ECO:0000259" key="2">
    <source>
        <dbReference type="PROSITE" id="PS50826"/>
    </source>
</evidence>
<evidence type="ECO:0000313" key="4">
    <source>
        <dbReference type="Proteomes" id="UP000193380"/>
    </source>
</evidence>
<protein>
    <recommendedName>
        <fullName evidence="2">RUN domain-containing protein</fullName>
    </recommendedName>
</protein>
<organism evidence="3 4">
    <name type="scientific">Oncorhynchus mykiss</name>
    <name type="common">Rainbow trout</name>
    <name type="synonym">Salmo gairdneri</name>
    <dbReference type="NCBI Taxonomy" id="8022"/>
    <lineage>
        <taxon>Eukaryota</taxon>
        <taxon>Metazoa</taxon>
        <taxon>Chordata</taxon>
        <taxon>Craniata</taxon>
        <taxon>Vertebrata</taxon>
        <taxon>Euteleostomi</taxon>
        <taxon>Actinopterygii</taxon>
        <taxon>Neopterygii</taxon>
        <taxon>Teleostei</taxon>
        <taxon>Protacanthopterygii</taxon>
        <taxon>Salmoniformes</taxon>
        <taxon>Salmonidae</taxon>
        <taxon>Salmoninae</taxon>
        <taxon>Oncorhynchus</taxon>
    </lineage>
</organism>
<dbReference type="Pfam" id="PF02759">
    <property type="entry name" value="RUN"/>
    <property type="match status" value="1"/>
</dbReference>
<dbReference type="InterPro" id="IPR037213">
    <property type="entry name" value="Run_dom_sf"/>
</dbReference>
<dbReference type="Proteomes" id="UP000193380">
    <property type="component" value="Unassembled WGS sequence"/>
</dbReference>
<evidence type="ECO:0000256" key="1">
    <source>
        <dbReference type="SAM" id="Phobius"/>
    </source>
</evidence>
<evidence type="ECO:0000313" key="3">
    <source>
        <dbReference type="EMBL" id="CDR00574.1"/>
    </source>
</evidence>
<gene>
    <name evidence="3" type="ORF">GSONMT00025119001</name>
</gene>
<reference evidence="3" key="1">
    <citation type="journal article" date="2014" name="Nat. Commun.">
        <title>The rainbow trout genome provides novel insights into evolution after whole-genome duplication in vertebrates.</title>
        <authorList>
            <person name="Berthelot C."/>
            <person name="Brunet F."/>
            <person name="Chalopin D."/>
            <person name="Juanchich A."/>
            <person name="Bernard M."/>
            <person name="Noel B."/>
            <person name="Bento P."/>
            <person name="Da Silva C."/>
            <person name="Labadie K."/>
            <person name="Alberti A."/>
            <person name="Aury J.M."/>
            <person name="Louis A."/>
            <person name="Dehais P."/>
            <person name="Bardou P."/>
            <person name="Montfort J."/>
            <person name="Klopp C."/>
            <person name="Cabau C."/>
            <person name="Gaspin C."/>
            <person name="Thorgaard G.H."/>
            <person name="Boussaha M."/>
            <person name="Quillet E."/>
            <person name="Guyomard R."/>
            <person name="Galiana D."/>
            <person name="Bobe J."/>
            <person name="Volff J.N."/>
            <person name="Genet C."/>
            <person name="Wincker P."/>
            <person name="Jaillon O."/>
            <person name="Roest Crollius H."/>
            <person name="Guiguen Y."/>
        </authorList>
    </citation>
    <scope>NUCLEOTIDE SEQUENCE [LARGE SCALE GENOMIC DNA]</scope>
</reference>
<dbReference type="PROSITE" id="PS50826">
    <property type="entry name" value="RUN"/>
    <property type="match status" value="1"/>
</dbReference>
<feature type="domain" description="RUN" evidence="2">
    <location>
        <begin position="1"/>
        <end position="180"/>
    </location>
</feature>
<dbReference type="InterPro" id="IPR004012">
    <property type="entry name" value="Run_dom"/>
</dbReference>
<dbReference type="EMBL" id="FR958467">
    <property type="protein sequence ID" value="CDR00574.1"/>
    <property type="molecule type" value="Genomic_DNA"/>
</dbReference>
<accession>A0A060ZG32</accession>
<dbReference type="PaxDb" id="8022-A0A060ZG32"/>
<feature type="transmembrane region" description="Helical" evidence="1">
    <location>
        <begin position="24"/>
        <end position="42"/>
    </location>
</feature>
<name>A0A060ZG32_ONCMY</name>
<feature type="non-terminal residue" evidence="3">
    <location>
        <position position="198"/>
    </location>
</feature>
<keyword evidence="1" id="KW-0472">Membrane</keyword>